<organism evidence="4 5">
    <name type="scientific">Candidatus Dojkabacteria bacterium</name>
    <dbReference type="NCBI Taxonomy" id="2099670"/>
    <lineage>
        <taxon>Bacteria</taxon>
        <taxon>Candidatus Dojkabacteria</taxon>
    </lineage>
</organism>
<comment type="caution">
    <text evidence="4">The sequence shown here is derived from an EMBL/GenBank/DDBJ whole genome shotgun (WGS) entry which is preliminary data.</text>
</comment>
<evidence type="ECO:0000313" key="4">
    <source>
        <dbReference type="EMBL" id="MCA9386006.1"/>
    </source>
</evidence>
<feature type="domain" description="Carbamoyltransferase C-terminal" evidence="3">
    <location>
        <begin position="390"/>
        <end position="558"/>
    </location>
</feature>
<dbReference type="InterPro" id="IPR031730">
    <property type="entry name" value="Carbam_trans_C"/>
</dbReference>
<dbReference type="CDD" id="cd24098">
    <property type="entry name" value="ASKHA_NBD_TobZ_N"/>
    <property type="match status" value="1"/>
</dbReference>
<evidence type="ECO:0000256" key="1">
    <source>
        <dbReference type="ARBA" id="ARBA00006129"/>
    </source>
</evidence>
<comment type="similarity">
    <text evidence="1">Belongs to the NodU/CmcH family.</text>
</comment>
<dbReference type="Gene3D" id="3.90.870.20">
    <property type="entry name" value="Carbamoyltransferase, C-terminal domain"/>
    <property type="match status" value="1"/>
</dbReference>
<protein>
    <submittedName>
        <fullName evidence="4">Carbamoyl transferase</fullName>
    </submittedName>
</protein>
<dbReference type="PANTHER" id="PTHR34847:SF1">
    <property type="entry name" value="NODULATION PROTEIN U"/>
    <property type="match status" value="1"/>
</dbReference>
<evidence type="ECO:0000313" key="5">
    <source>
        <dbReference type="Proteomes" id="UP000754563"/>
    </source>
</evidence>
<reference evidence="4" key="1">
    <citation type="submission" date="2020-04" db="EMBL/GenBank/DDBJ databases">
        <authorList>
            <person name="Zhang T."/>
        </authorList>
    </citation>
    <scope>NUCLEOTIDE SEQUENCE</scope>
    <source>
        <strain evidence="4">HKST-UBA11</strain>
    </source>
</reference>
<dbReference type="InterPro" id="IPR043129">
    <property type="entry name" value="ATPase_NBD"/>
</dbReference>
<dbReference type="GO" id="GO:0016740">
    <property type="term" value="F:transferase activity"/>
    <property type="evidence" value="ECO:0007669"/>
    <property type="project" value="UniProtKB-KW"/>
</dbReference>
<accession>A0A955RKQ1</accession>
<gene>
    <name evidence="4" type="ORF">KC717_05150</name>
</gene>
<dbReference type="SUPFAM" id="SSF53067">
    <property type="entry name" value="Actin-like ATPase domain"/>
    <property type="match status" value="1"/>
</dbReference>
<name>A0A955RKQ1_9BACT</name>
<evidence type="ECO:0000259" key="3">
    <source>
        <dbReference type="Pfam" id="PF16861"/>
    </source>
</evidence>
<dbReference type="Gene3D" id="3.30.420.40">
    <property type="match status" value="2"/>
</dbReference>
<dbReference type="InterPro" id="IPR051338">
    <property type="entry name" value="NodU/CmcH_Carbamoyltrnsfr"/>
</dbReference>
<dbReference type="EMBL" id="JAGQLH010000067">
    <property type="protein sequence ID" value="MCA9386006.1"/>
    <property type="molecule type" value="Genomic_DNA"/>
</dbReference>
<proteinExistence type="inferred from homology"/>
<reference evidence="4" key="2">
    <citation type="journal article" date="2021" name="Microbiome">
        <title>Successional dynamics and alternative stable states in a saline activated sludge microbial community over 9 years.</title>
        <authorList>
            <person name="Wang Y."/>
            <person name="Ye J."/>
            <person name="Ju F."/>
            <person name="Liu L."/>
            <person name="Boyd J.A."/>
            <person name="Deng Y."/>
            <person name="Parks D.H."/>
            <person name="Jiang X."/>
            <person name="Yin X."/>
            <person name="Woodcroft B.J."/>
            <person name="Tyson G.W."/>
            <person name="Hugenholtz P."/>
            <person name="Polz M.F."/>
            <person name="Zhang T."/>
        </authorList>
    </citation>
    <scope>NUCLEOTIDE SEQUENCE</scope>
    <source>
        <strain evidence="4">HKST-UBA11</strain>
    </source>
</reference>
<dbReference type="Pfam" id="PF16861">
    <property type="entry name" value="Carbam_trans_C"/>
    <property type="match status" value="1"/>
</dbReference>
<evidence type="ECO:0000259" key="2">
    <source>
        <dbReference type="Pfam" id="PF02543"/>
    </source>
</evidence>
<dbReference type="InterPro" id="IPR038152">
    <property type="entry name" value="Carbam_trans_C_sf"/>
</dbReference>
<keyword evidence="4" id="KW-0808">Transferase</keyword>
<feature type="domain" description="Carbamoyltransferase" evidence="2">
    <location>
        <begin position="3"/>
        <end position="338"/>
    </location>
</feature>
<dbReference type="Proteomes" id="UP000754563">
    <property type="component" value="Unassembled WGS sequence"/>
</dbReference>
<dbReference type="AlphaFoldDB" id="A0A955RKQ1"/>
<dbReference type="Pfam" id="PF02543">
    <property type="entry name" value="Carbam_trans_N"/>
    <property type="match status" value="1"/>
</dbReference>
<sequence>MVILGLCTGIHDSSAALVKDGEIICASSQERFDRKKHSGAFPYDAIEFCLNEANIDVSEVDVVAIGMNWLKRGESRYAFRGANSKGNLKEYAENELLKDKIRELSVYKNLREDLNYGGKIVFVDHHMAHSASCFYPSGFAESAILVLDGAGEEAATSLLYADDCSINKISAINYPNSLGRYYGWITDYLGFRIESGEGKVMGLAPYGDLSLKDDLAKTLKITESGYEVNFDYFDFNVDGRKGVSKKFIEEFGPKRLPGEKITQHHMNIARGVQSLFEDAVLKVVTNLKAVTKTENLCISGGGALNSVANGRIAESGLFKNIYIYPAAGDDGSSVGAALYTYYKDQKNHQYIQSNQSPYLGKGTDPEEIEKLLQNKKVKYSRPENIYSEVAKQLDQDKIIGIYWGRAEFGPRALGNRSILANPSYEENRDRVNLKVKFREDFRPFAPSVLEEYATEYFHMNGFQSPYMIMTFQTKYPKRIRATTHVNNSARVQTVSKKLNARYWKLIHEFYKISDLPIVLNTSFNKAKDVIVNTPEQALETFLTSGIDVLVLEEFLILKDEN</sequence>
<dbReference type="InterPro" id="IPR003696">
    <property type="entry name" value="Carbtransf_dom"/>
</dbReference>
<dbReference type="PANTHER" id="PTHR34847">
    <property type="entry name" value="NODULATION PROTEIN U"/>
    <property type="match status" value="1"/>
</dbReference>